<evidence type="ECO:0000259" key="1">
    <source>
        <dbReference type="Pfam" id="PF04167"/>
    </source>
</evidence>
<reference evidence="2 3" key="1">
    <citation type="submission" date="2021-04" db="EMBL/GenBank/DDBJ databases">
        <title>Whole genome sequence analysis of a thiophenic sulfur metabolizing bacteria.</title>
        <authorList>
            <person name="Akhtar N."/>
            <person name="Akram J."/>
            <person name="Aslam A."/>
        </authorList>
    </citation>
    <scope>NUCLEOTIDE SEQUENCE [LARGE SCALE GENOMIC DNA]</scope>
    <source>
        <strain evidence="2 3">3OW</strain>
    </source>
</reference>
<comment type="caution">
    <text evidence="2">The sequence shown here is derived from an EMBL/GenBank/DDBJ whole genome shotgun (WGS) entry which is preliminary data.</text>
</comment>
<name>A0ABS5N9K3_TSUPA</name>
<accession>A0ABS5N9K3</accession>
<dbReference type="Gene3D" id="2.40.380.10">
    <property type="entry name" value="FomD-like"/>
    <property type="match status" value="1"/>
</dbReference>
<dbReference type="SUPFAM" id="SSF159234">
    <property type="entry name" value="FomD-like"/>
    <property type="match status" value="1"/>
</dbReference>
<dbReference type="Pfam" id="PF04167">
    <property type="entry name" value="DUF402"/>
    <property type="match status" value="1"/>
</dbReference>
<dbReference type="InterPro" id="IPR035930">
    <property type="entry name" value="FomD-like_sf"/>
</dbReference>
<protein>
    <submittedName>
        <fullName evidence="2">DUF402 domain-containing protein</fullName>
    </submittedName>
</protein>
<keyword evidence="3" id="KW-1185">Reference proteome</keyword>
<evidence type="ECO:0000313" key="3">
    <source>
        <dbReference type="Proteomes" id="UP000676853"/>
    </source>
</evidence>
<organism evidence="2 3">
    <name type="scientific">Tsukamurella paurometabola</name>
    <name type="common">Corynebacterium paurometabolum</name>
    <dbReference type="NCBI Taxonomy" id="2061"/>
    <lineage>
        <taxon>Bacteria</taxon>
        <taxon>Bacillati</taxon>
        <taxon>Actinomycetota</taxon>
        <taxon>Actinomycetes</taxon>
        <taxon>Mycobacteriales</taxon>
        <taxon>Tsukamurellaceae</taxon>
        <taxon>Tsukamurella</taxon>
    </lineage>
</organism>
<sequence length="152" mass="17062">MTNTDPKGFVREVEEFRETTFGLYVARRADHPRFAAIESWLLPAFDLRATIFHFTPGHERDQRVYLDVARVWRAGNRWHTEDWYLDLVEHPGRPIELIDVDELLAASAADLLSAADAERAMLAAARAIGGTAAHGHSVDAWLAAEGAPVSWR</sequence>
<evidence type="ECO:0000313" key="2">
    <source>
        <dbReference type="EMBL" id="MBS4100933.1"/>
    </source>
</evidence>
<gene>
    <name evidence="2" type="ORF">KFZ73_06740</name>
</gene>
<proteinExistence type="predicted"/>
<feature type="domain" description="DUF402" evidence="1">
    <location>
        <begin position="11"/>
        <end position="136"/>
    </location>
</feature>
<dbReference type="InterPro" id="IPR007295">
    <property type="entry name" value="DUF402"/>
</dbReference>
<dbReference type="Proteomes" id="UP000676853">
    <property type="component" value="Unassembled WGS sequence"/>
</dbReference>
<dbReference type="EMBL" id="JAGXOE010000010">
    <property type="protein sequence ID" value="MBS4100933.1"/>
    <property type="molecule type" value="Genomic_DNA"/>
</dbReference>